<keyword evidence="3 5" id="KW-1133">Transmembrane helix</keyword>
<feature type="transmembrane region" description="Helical" evidence="5">
    <location>
        <begin position="81"/>
        <end position="109"/>
    </location>
</feature>
<gene>
    <name evidence="6" type="ORF">LKD31_05400</name>
</gene>
<keyword evidence="2 5" id="KW-0812">Transmembrane</keyword>
<name>A0AAE3ALF9_9FIRM</name>
<evidence type="ECO:0000313" key="7">
    <source>
        <dbReference type="Proteomes" id="UP001199424"/>
    </source>
</evidence>
<dbReference type="Proteomes" id="UP001199424">
    <property type="component" value="Unassembled WGS sequence"/>
</dbReference>
<dbReference type="InterPro" id="IPR019109">
    <property type="entry name" value="MamF_MmsF"/>
</dbReference>
<evidence type="ECO:0000256" key="5">
    <source>
        <dbReference type="SAM" id="Phobius"/>
    </source>
</evidence>
<protein>
    <recommendedName>
        <fullName evidence="8">Zinc ribbon domain-containing protein</fullName>
    </recommendedName>
</protein>
<dbReference type="EMBL" id="JAJEQC010000004">
    <property type="protein sequence ID" value="MCC2136446.1"/>
    <property type="molecule type" value="Genomic_DNA"/>
</dbReference>
<dbReference type="AlphaFoldDB" id="A0AAE3ALF9"/>
<accession>A0AAE3ALF9</accession>
<feature type="transmembrane region" description="Helical" evidence="5">
    <location>
        <begin position="115"/>
        <end position="136"/>
    </location>
</feature>
<reference evidence="6" key="1">
    <citation type="submission" date="2021-10" db="EMBL/GenBank/DDBJ databases">
        <title>Anaerobic single-cell dispensing facilitates the cultivation of human gut bacteria.</title>
        <authorList>
            <person name="Afrizal A."/>
        </authorList>
    </citation>
    <scope>NUCLEOTIDE SEQUENCE</scope>
    <source>
        <strain evidence="6">CLA-AA-H250</strain>
    </source>
</reference>
<keyword evidence="4 5" id="KW-0472">Membrane</keyword>
<proteinExistence type="predicted"/>
<sequence>MYCKTCRQPLPHDARRCPNCGAPVENTVLQSGARDFTADYDPRDIQENRGWGILSYLGFLVLIPIFAARNSYFARFHANQGLVLFLFHACYSVLTRIITNILNLALGFIPFVPGMISAALQFIGIIFFVLMILGIANAASGKVKELPFIGRIRLLK</sequence>
<evidence type="ECO:0000256" key="2">
    <source>
        <dbReference type="ARBA" id="ARBA00022692"/>
    </source>
</evidence>
<evidence type="ECO:0008006" key="8">
    <source>
        <dbReference type="Google" id="ProtNLM"/>
    </source>
</evidence>
<dbReference type="Pfam" id="PF09685">
    <property type="entry name" value="MamF_MmsF"/>
    <property type="match status" value="1"/>
</dbReference>
<comment type="subcellular location">
    <subcellularLocation>
        <location evidence="1">Membrane</location>
        <topology evidence="1">Multi-pass membrane protein</topology>
    </subcellularLocation>
</comment>
<evidence type="ECO:0000256" key="4">
    <source>
        <dbReference type="ARBA" id="ARBA00023136"/>
    </source>
</evidence>
<feature type="transmembrane region" description="Helical" evidence="5">
    <location>
        <begin position="50"/>
        <end position="69"/>
    </location>
</feature>
<comment type="caution">
    <text evidence="6">The sequence shown here is derived from an EMBL/GenBank/DDBJ whole genome shotgun (WGS) entry which is preliminary data.</text>
</comment>
<evidence type="ECO:0000256" key="1">
    <source>
        <dbReference type="ARBA" id="ARBA00004141"/>
    </source>
</evidence>
<dbReference type="RefSeq" id="WP_308448926.1">
    <property type="nucleotide sequence ID" value="NZ_JAJEQC010000004.1"/>
</dbReference>
<keyword evidence="7" id="KW-1185">Reference proteome</keyword>
<evidence type="ECO:0000313" key="6">
    <source>
        <dbReference type="EMBL" id="MCC2136446.1"/>
    </source>
</evidence>
<organism evidence="6 7">
    <name type="scientific">Hominenteromicrobium mulieris</name>
    <dbReference type="NCBI Taxonomy" id="2885357"/>
    <lineage>
        <taxon>Bacteria</taxon>
        <taxon>Bacillati</taxon>
        <taxon>Bacillota</taxon>
        <taxon>Clostridia</taxon>
        <taxon>Eubacteriales</taxon>
        <taxon>Oscillospiraceae</taxon>
        <taxon>Hominenteromicrobium</taxon>
    </lineage>
</organism>
<evidence type="ECO:0000256" key="3">
    <source>
        <dbReference type="ARBA" id="ARBA00022989"/>
    </source>
</evidence>